<proteinExistence type="predicted"/>
<evidence type="ECO:0000256" key="1">
    <source>
        <dbReference type="SAM" id="SignalP"/>
    </source>
</evidence>
<evidence type="ECO:0000313" key="3">
    <source>
        <dbReference type="Proteomes" id="UP000537718"/>
    </source>
</evidence>
<dbReference type="Proteomes" id="UP000537718">
    <property type="component" value="Unassembled WGS sequence"/>
</dbReference>
<feature type="signal peptide" evidence="1">
    <location>
        <begin position="1"/>
        <end position="21"/>
    </location>
</feature>
<evidence type="ECO:0000313" key="2">
    <source>
        <dbReference type="EMBL" id="MBB5624123.1"/>
    </source>
</evidence>
<sequence length="166" mass="19164">MKLNILFFLSVITLTFSHAKAQNLKPEDQIYSAVLRGILVEGAIPFDNLPKEKQAILFSIIVKIDNLGKVDKVEFTNPSNHSDSLIRYTQVTNEIKRDKKNIFRQYKNFIYVLPILITKDGNSNILITPEFLADFEKLIPKKDQFDKSKCLNITRTYSLKIGDIHY</sequence>
<comment type="caution">
    <text evidence="2">The sequence shown here is derived from an EMBL/GenBank/DDBJ whole genome shotgun (WGS) entry which is preliminary data.</text>
</comment>
<feature type="chain" id="PRO_5030753680" evidence="1">
    <location>
        <begin position="22"/>
        <end position="166"/>
    </location>
</feature>
<gene>
    <name evidence="2" type="ORF">HDE69_005220</name>
</gene>
<keyword evidence="1" id="KW-0732">Signal</keyword>
<protein>
    <submittedName>
        <fullName evidence="2">Uncharacterized protein</fullName>
    </submittedName>
</protein>
<accession>A0A7W8YYE3</accession>
<name>A0A7W8YYE3_9SPHI</name>
<reference evidence="2 3" key="1">
    <citation type="submission" date="2020-08" db="EMBL/GenBank/DDBJ databases">
        <title>Genomic Encyclopedia of Type Strains, Phase IV (KMG-V): Genome sequencing to study the core and pangenomes of soil and plant-associated prokaryotes.</title>
        <authorList>
            <person name="Whitman W."/>
        </authorList>
    </citation>
    <scope>NUCLEOTIDE SEQUENCE [LARGE SCALE GENOMIC DNA]</scope>
    <source>
        <strain evidence="2 3">MP7CTX6</strain>
    </source>
</reference>
<dbReference type="AlphaFoldDB" id="A0A7W8YYE3"/>
<dbReference type="RefSeq" id="WP_183870183.1">
    <property type="nucleotide sequence ID" value="NZ_JACHCF010000018.1"/>
</dbReference>
<organism evidence="2 3">
    <name type="scientific">Pedobacter cryoconitis</name>
    <dbReference type="NCBI Taxonomy" id="188932"/>
    <lineage>
        <taxon>Bacteria</taxon>
        <taxon>Pseudomonadati</taxon>
        <taxon>Bacteroidota</taxon>
        <taxon>Sphingobacteriia</taxon>
        <taxon>Sphingobacteriales</taxon>
        <taxon>Sphingobacteriaceae</taxon>
        <taxon>Pedobacter</taxon>
    </lineage>
</organism>
<dbReference type="EMBL" id="JACHCF010000018">
    <property type="protein sequence ID" value="MBB5624123.1"/>
    <property type="molecule type" value="Genomic_DNA"/>
</dbReference>